<dbReference type="EMBL" id="LAZR01002225">
    <property type="protein sequence ID" value="KKN32843.1"/>
    <property type="molecule type" value="Genomic_DNA"/>
</dbReference>
<sequence length="110" mass="12483">MGDKPWKVAERKTAAALGGVRNRMSGAIDQLTAGDVVHPNLYVEVKYRIHHAAVTLMKDVEEKAEREAKTPVVVLQERGADARYYIVREEDFPIFVRNLAKAKERRGDHK</sequence>
<accession>A0A0F9SUK3</accession>
<protein>
    <submittedName>
        <fullName evidence="1">Uncharacterized protein</fullName>
    </submittedName>
</protein>
<reference evidence="1" key="1">
    <citation type="journal article" date="2015" name="Nature">
        <title>Complex archaea that bridge the gap between prokaryotes and eukaryotes.</title>
        <authorList>
            <person name="Spang A."/>
            <person name="Saw J.H."/>
            <person name="Jorgensen S.L."/>
            <person name="Zaremba-Niedzwiedzka K."/>
            <person name="Martijn J."/>
            <person name="Lind A.E."/>
            <person name="van Eijk R."/>
            <person name="Schleper C."/>
            <person name="Guy L."/>
            <person name="Ettema T.J."/>
        </authorList>
    </citation>
    <scope>NUCLEOTIDE SEQUENCE</scope>
</reference>
<gene>
    <name evidence="1" type="ORF">LCGC14_0809610</name>
</gene>
<dbReference type="AlphaFoldDB" id="A0A0F9SUK3"/>
<proteinExistence type="predicted"/>
<comment type="caution">
    <text evidence="1">The sequence shown here is derived from an EMBL/GenBank/DDBJ whole genome shotgun (WGS) entry which is preliminary data.</text>
</comment>
<name>A0A0F9SUK3_9ZZZZ</name>
<organism evidence="1">
    <name type="scientific">marine sediment metagenome</name>
    <dbReference type="NCBI Taxonomy" id="412755"/>
    <lineage>
        <taxon>unclassified sequences</taxon>
        <taxon>metagenomes</taxon>
        <taxon>ecological metagenomes</taxon>
    </lineage>
</organism>
<evidence type="ECO:0000313" key="1">
    <source>
        <dbReference type="EMBL" id="KKN32843.1"/>
    </source>
</evidence>